<sequence length="149" mass="17605">MELTETKPPQSIQLLESLKFYFLFLRYIEVGLTSFLMDVGIFALCYLITHQKLSSLVIGRLISASFNFYFNKYLVYRSLDKGLLKREVFRYLLLAIGIFFIYYRTIQLLITHFHIHIIGAKIIIDILLFCINFIVQKYLFQPGMRAEVN</sequence>
<dbReference type="InterPro" id="IPR007267">
    <property type="entry name" value="GtrA_DPMS_TM"/>
</dbReference>
<feature type="transmembrane region" description="Helical" evidence="6">
    <location>
        <begin position="88"/>
        <end position="106"/>
    </location>
</feature>
<reference evidence="8 9" key="1">
    <citation type="journal article" date="2015" name="Genome Biol. Evol.">
        <title>Distinctive Genome Reduction Rates Revealed by Genomic Analyses of Two Coxiella-Like Endosymbionts in Ticks.</title>
        <authorList>
            <person name="Gottlieb Y."/>
            <person name="Lalzar I."/>
            <person name="Klasson L."/>
        </authorList>
    </citation>
    <scope>NUCLEOTIDE SEQUENCE [LARGE SCALE GENOMIC DNA]</scope>
    <source>
        <strain evidence="8 9">CRt</strain>
    </source>
</reference>
<comment type="similarity">
    <text evidence="2">Belongs to the GtrA family.</text>
</comment>
<dbReference type="Proteomes" id="UP000063965">
    <property type="component" value="Chromosome"/>
</dbReference>
<dbReference type="Pfam" id="PF04138">
    <property type="entry name" value="GtrA_DPMS_TM"/>
    <property type="match status" value="1"/>
</dbReference>
<proteinExistence type="inferred from homology"/>
<evidence type="ECO:0000256" key="1">
    <source>
        <dbReference type="ARBA" id="ARBA00004141"/>
    </source>
</evidence>
<keyword evidence="9" id="KW-1185">Reference proteome</keyword>
<evidence type="ECO:0000313" key="8">
    <source>
        <dbReference type="EMBL" id="AKQ33358.1"/>
    </source>
</evidence>
<evidence type="ECO:0000256" key="2">
    <source>
        <dbReference type="ARBA" id="ARBA00009399"/>
    </source>
</evidence>
<evidence type="ECO:0000256" key="4">
    <source>
        <dbReference type="ARBA" id="ARBA00022989"/>
    </source>
</evidence>
<comment type="subcellular location">
    <subcellularLocation>
        <location evidence="1">Membrane</location>
        <topology evidence="1">Multi-pass membrane protein</topology>
    </subcellularLocation>
</comment>
<dbReference type="PANTHER" id="PTHR38459:SF5">
    <property type="entry name" value="CELL WALL TEICHOIC ACID GLYCOSYLATION PROTEIN GTCA"/>
    <property type="match status" value="1"/>
</dbReference>
<evidence type="ECO:0000256" key="6">
    <source>
        <dbReference type="SAM" id="Phobius"/>
    </source>
</evidence>
<dbReference type="InterPro" id="IPR051401">
    <property type="entry name" value="GtrA_CellWall_Glycosyl"/>
</dbReference>
<feature type="transmembrane region" description="Helical" evidence="6">
    <location>
        <begin position="112"/>
        <end position="135"/>
    </location>
</feature>
<protein>
    <submittedName>
        <fullName evidence="8">Membrane protein</fullName>
    </submittedName>
</protein>
<dbReference type="EMBL" id="CP011126">
    <property type="protein sequence ID" value="AKQ33358.1"/>
    <property type="molecule type" value="Genomic_DNA"/>
</dbReference>
<organism evidence="8 9">
    <name type="scientific">Candidatus Coxiella mudrowiae</name>
    <dbReference type="NCBI Taxonomy" id="2054173"/>
    <lineage>
        <taxon>Bacteria</taxon>
        <taxon>Pseudomonadati</taxon>
        <taxon>Pseudomonadota</taxon>
        <taxon>Gammaproteobacteria</taxon>
        <taxon>Legionellales</taxon>
        <taxon>Coxiellaceae</taxon>
        <taxon>Coxiella</taxon>
    </lineage>
</organism>
<keyword evidence="5 6" id="KW-0472">Membrane</keyword>
<evidence type="ECO:0000256" key="3">
    <source>
        <dbReference type="ARBA" id="ARBA00022692"/>
    </source>
</evidence>
<evidence type="ECO:0000256" key="5">
    <source>
        <dbReference type="ARBA" id="ARBA00023136"/>
    </source>
</evidence>
<keyword evidence="4 6" id="KW-1133">Transmembrane helix</keyword>
<keyword evidence="3 6" id="KW-0812">Transmembrane</keyword>
<evidence type="ECO:0000313" key="9">
    <source>
        <dbReference type="Proteomes" id="UP000063965"/>
    </source>
</evidence>
<dbReference type="PANTHER" id="PTHR38459">
    <property type="entry name" value="PROPHAGE BACTOPRENOL-LINKED GLUCOSE TRANSLOCASE HOMOLOG"/>
    <property type="match status" value="1"/>
</dbReference>
<feature type="transmembrane region" description="Helical" evidence="6">
    <location>
        <begin position="55"/>
        <end position="76"/>
    </location>
</feature>
<evidence type="ECO:0000259" key="7">
    <source>
        <dbReference type="Pfam" id="PF04138"/>
    </source>
</evidence>
<accession>A0ABM5UTU0</accession>
<name>A0ABM5UTU0_9COXI</name>
<gene>
    <name evidence="8" type="ORF">CleRT_04040</name>
</gene>
<feature type="transmembrane region" description="Helical" evidence="6">
    <location>
        <begin position="20"/>
        <end position="49"/>
    </location>
</feature>
<dbReference type="RefSeq" id="WP_235379155.1">
    <property type="nucleotide sequence ID" value="NZ_CP011126.1"/>
</dbReference>
<feature type="domain" description="GtrA/DPMS transmembrane" evidence="7">
    <location>
        <begin position="26"/>
        <end position="139"/>
    </location>
</feature>